<accession>A0AB73FEQ9</accession>
<feature type="transmembrane region" description="Helical" evidence="1">
    <location>
        <begin position="64"/>
        <end position="81"/>
    </location>
</feature>
<evidence type="ECO:0000313" key="2">
    <source>
        <dbReference type="EMBL" id="KQD20249.1"/>
    </source>
</evidence>
<comment type="caution">
    <text evidence="2">The sequence shown here is derived from an EMBL/GenBank/DDBJ whole genome shotgun (WGS) entry which is preliminary data.</text>
</comment>
<evidence type="ECO:0000256" key="1">
    <source>
        <dbReference type="SAM" id="Phobius"/>
    </source>
</evidence>
<dbReference type="EMBL" id="LLFE01000043">
    <property type="protein sequence ID" value="KQD20249.1"/>
    <property type="molecule type" value="Genomic_DNA"/>
</dbReference>
<gene>
    <name evidence="2" type="ORF">APD06_11640</name>
</gene>
<keyword evidence="1" id="KW-0472">Membrane</keyword>
<protein>
    <submittedName>
        <fullName evidence="2">Uncharacterized protein</fullName>
    </submittedName>
</protein>
<reference evidence="2 3" key="1">
    <citation type="submission" date="2015-10" db="EMBL/GenBank/DDBJ databases">
        <title>The utility of whole genome sequencing in characterizing Acinetobacter epidemiology and analyzing hospital outbreaks.</title>
        <authorList>
            <person name="Ozer E.A."/>
            <person name="Fitzpatrick M.A."/>
            <person name="Hauser A.R."/>
        </authorList>
    </citation>
    <scope>NUCLEOTIDE SEQUENCE [LARGE SCALE GENOMIC DNA]</scope>
    <source>
        <strain evidence="2 3">ABBL059</strain>
    </source>
</reference>
<keyword evidence="1" id="KW-1133">Transmembrane helix</keyword>
<feature type="transmembrane region" description="Helical" evidence="1">
    <location>
        <begin position="18"/>
        <end position="36"/>
    </location>
</feature>
<keyword evidence="1" id="KW-0812">Transmembrane</keyword>
<dbReference type="AlphaFoldDB" id="A0AB73FEQ9"/>
<dbReference type="Proteomes" id="UP000051322">
    <property type="component" value="Unassembled WGS sequence"/>
</dbReference>
<name>A0AB73FEQ9_ACIBA</name>
<proteinExistence type="predicted"/>
<organism evidence="2 3">
    <name type="scientific">Acinetobacter baumannii</name>
    <dbReference type="NCBI Taxonomy" id="470"/>
    <lineage>
        <taxon>Bacteria</taxon>
        <taxon>Pseudomonadati</taxon>
        <taxon>Pseudomonadota</taxon>
        <taxon>Gammaproteobacteria</taxon>
        <taxon>Moraxellales</taxon>
        <taxon>Moraxellaceae</taxon>
        <taxon>Acinetobacter</taxon>
        <taxon>Acinetobacter calcoaceticus/baumannii complex</taxon>
    </lineage>
</organism>
<evidence type="ECO:0000313" key="3">
    <source>
        <dbReference type="Proteomes" id="UP000051322"/>
    </source>
</evidence>
<sequence>MRALLETVFFPFMVSQKLWWILVFGIGLSLLIKIGMDYQLAKLHAQTAGTLLESLEPHRLIKRSNYLIIGILIWTLVASIREYKNAYKRFF</sequence>